<evidence type="ECO:0000313" key="3">
    <source>
        <dbReference type="Proteomes" id="UP000178432"/>
    </source>
</evidence>
<dbReference type="Proteomes" id="UP000178432">
    <property type="component" value="Unassembled WGS sequence"/>
</dbReference>
<gene>
    <name evidence="2" type="ORF">A2663_02630</name>
</gene>
<organism evidence="2 3">
    <name type="scientific">Candidatus Buchananbacteria bacterium RIFCSPHIGHO2_01_FULL_46_12</name>
    <dbReference type="NCBI Taxonomy" id="1797536"/>
    <lineage>
        <taxon>Bacteria</taxon>
        <taxon>Candidatus Buchananiibacteriota</taxon>
    </lineage>
</organism>
<evidence type="ECO:0000256" key="1">
    <source>
        <dbReference type="SAM" id="Phobius"/>
    </source>
</evidence>
<reference evidence="2 3" key="1">
    <citation type="journal article" date="2016" name="Nat. Commun.">
        <title>Thousands of microbial genomes shed light on interconnected biogeochemical processes in an aquifer system.</title>
        <authorList>
            <person name="Anantharaman K."/>
            <person name="Brown C.T."/>
            <person name="Hug L.A."/>
            <person name="Sharon I."/>
            <person name="Castelle C.J."/>
            <person name="Probst A.J."/>
            <person name="Thomas B.C."/>
            <person name="Singh A."/>
            <person name="Wilkins M.J."/>
            <person name="Karaoz U."/>
            <person name="Brodie E.L."/>
            <person name="Williams K.H."/>
            <person name="Hubbard S.S."/>
            <person name="Banfield J.F."/>
        </authorList>
    </citation>
    <scope>NUCLEOTIDE SEQUENCE [LARGE SCALE GENOMIC DNA]</scope>
</reference>
<feature type="transmembrane region" description="Helical" evidence="1">
    <location>
        <begin position="20"/>
        <end position="40"/>
    </location>
</feature>
<feature type="transmembrane region" description="Helical" evidence="1">
    <location>
        <begin position="97"/>
        <end position="119"/>
    </location>
</feature>
<accession>A0A1G1Y516</accession>
<keyword evidence="1" id="KW-1133">Transmembrane helix</keyword>
<comment type="caution">
    <text evidence="2">The sequence shown here is derived from an EMBL/GenBank/DDBJ whole genome shotgun (WGS) entry which is preliminary data.</text>
</comment>
<feature type="transmembrane region" description="Helical" evidence="1">
    <location>
        <begin position="67"/>
        <end position="88"/>
    </location>
</feature>
<protein>
    <recommendedName>
        <fullName evidence="4">DUF1648 domain-containing protein</fullName>
    </recommendedName>
</protein>
<keyword evidence="1" id="KW-0472">Membrane</keyword>
<sequence>MRYYNPFLLNTCCRDGFVKFNLFLSLLLNTGLWAGLFWRLKGFSESVPLHYNIYFGIDRLGPYYQLFFLPFLGLLFILINFSLGAAFFSKEKLLSQILAGVGSFSQLIFILASIFILLVNI</sequence>
<dbReference type="EMBL" id="MHIF01000037">
    <property type="protein sequence ID" value="OGY47425.1"/>
    <property type="molecule type" value="Genomic_DNA"/>
</dbReference>
<evidence type="ECO:0008006" key="4">
    <source>
        <dbReference type="Google" id="ProtNLM"/>
    </source>
</evidence>
<name>A0A1G1Y516_9BACT</name>
<evidence type="ECO:0000313" key="2">
    <source>
        <dbReference type="EMBL" id="OGY47425.1"/>
    </source>
</evidence>
<proteinExistence type="predicted"/>
<dbReference type="AlphaFoldDB" id="A0A1G1Y516"/>
<keyword evidence="1" id="KW-0812">Transmembrane</keyword>